<protein>
    <recommendedName>
        <fullName evidence="2">Amidohydrolase-related domain-containing protein</fullName>
    </recommendedName>
</protein>
<dbReference type="OrthoDB" id="409957at2759"/>
<keyword evidence="1" id="KW-0378">Hydrolase</keyword>
<name>A0A812QHD0_9DINO</name>
<evidence type="ECO:0000313" key="4">
    <source>
        <dbReference type="Proteomes" id="UP000601435"/>
    </source>
</evidence>
<dbReference type="SUPFAM" id="SSF51338">
    <property type="entry name" value="Composite domain of metallo-dependent hydrolases"/>
    <property type="match status" value="2"/>
</dbReference>
<dbReference type="Gene3D" id="2.30.40.10">
    <property type="entry name" value="Urease, subunit C, domain 1"/>
    <property type="match status" value="1"/>
</dbReference>
<dbReference type="InterPro" id="IPR050287">
    <property type="entry name" value="MTA/SAH_deaminase"/>
</dbReference>
<dbReference type="InterPro" id="IPR011059">
    <property type="entry name" value="Metal-dep_hydrolase_composite"/>
</dbReference>
<dbReference type="EMBL" id="CAJNJA010016728">
    <property type="protein sequence ID" value="CAE7386868.1"/>
    <property type="molecule type" value="Genomic_DNA"/>
</dbReference>
<evidence type="ECO:0000256" key="1">
    <source>
        <dbReference type="ARBA" id="ARBA00022801"/>
    </source>
</evidence>
<dbReference type="GO" id="GO:0016810">
    <property type="term" value="F:hydrolase activity, acting on carbon-nitrogen (but not peptide) bonds"/>
    <property type="evidence" value="ECO:0007669"/>
    <property type="project" value="InterPro"/>
</dbReference>
<reference evidence="3" key="1">
    <citation type="submission" date="2021-02" db="EMBL/GenBank/DDBJ databases">
        <authorList>
            <person name="Dougan E. K."/>
            <person name="Rhodes N."/>
            <person name="Thang M."/>
            <person name="Chan C."/>
        </authorList>
    </citation>
    <scope>NUCLEOTIDE SEQUENCE</scope>
</reference>
<dbReference type="Proteomes" id="UP000601435">
    <property type="component" value="Unassembled WGS sequence"/>
</dbReference>
<dbReference type="InterPro" id="IPR032466">
    <property type="entry name" value="Metal_Hydrolase"/>
</dbReference>
<dbReference type="Pfam" id="PF01979">
    <property type="entry name" value="Amidohydro_1"/>
    <property type="match status" value="1"/>
</dbReference>
<dbReference type="PANTHER" id="PTHR43794">
    <property type="entry name" value="AMINOHYDROLASE SSNA-RELATED"/>
    <property type="match status" value="1"/>
</dbReference>
<proteinExistence type="predicted"/>
<evidence type="ECO:0000259" key="2">
    <source>
        <dbReference type="Pfam" id="PF01979"/>
    </source>
</evidence>
<comment type="caution">
    <text evidence="3">The sequence shown here is derived from an EMBL/GenBank/DDBJ whole genome shotgun (WGS) entry which is preliminary data.</text>
</comment>
<sequence>MSDPPAKKPCLGGTKDPSVKIPEVPKGRLILTHIGTLATGDETLGDIDDAAIVIKENVIEWVGETKKLPKELADAADRGTRDCSHILIATAGFINTHHHFYQTITRGVAPANELFGWLTTLYGIWQCMTPSQLKAACQATACELILSGCTLASDHAYVWPNGCRLDDEIAAVLDTGLRFHPVRGSMSLGKSQGGLPPDECVEKEDEIMVECRRLIETYHDTSKFSMLRIALGPCSPFSVTKELMLKSARLAREYEKVLLHTHLAENTNDIDFSLSKYGERPNEFIASVEWDRSDCWFAHGVQLNDADLKVFAERQCGVAHCPSSNLRLASGIAPIRKLLDSNVPVGLACDGSASNDHSNLLSEGRLAMMISRVRDFRQATNEKGTNAVPGDPTALSPKQALYLATVGGARCLNREDELGKVAPGYAADIVGWSDHGDSSTALSLVGCAQDPLSGLLVTSPASVTFSIINGDPVVWDGKFIKVSLAEVIANAKKASKDLLATAGYTQRATN</sequence>
<evidence type="ECO:0000313" key="3">
    <source>
        <dbReference type="EMBL" id="CAE7386868.1"/>
    </source>
</evidence>
<dbReference type="Gene3D" id="3.20.20.140">
    <property type="entry name" value="Metal-dependent hydrolases"/>
    <property type="match status" value="1"/>
</dbReference>
<keyword evidence="4" id="KW-1185">Reference proteome</keyword>
<feature type="domain" description="Amidohydrolase-related" evidence="2">
    <location>
        <begin position="88"/>
        <end position="437"/>
    </location>
</feature>
<accession>A0A812QHD0</accession>
<dbReference type="CDD" id="cd01298">
    <property type="entry name" value="ATZ_TRZ_like"/>
    <property type="match status" value="1"/>
</dbReference>
<dbReference type="AlphaFoldDB" id="A0A812QHD0"/>
<dbReference type="SUPFAM" id="SSF51556">
    <property type="entry name" value="Metallo-dependent hydrolases"/>
    <property type="match status" value="1"/>
</dbReference>
<dbReference type="PANTHER" id="PTHR43794:SF11">
    <property type="entry name" value="AMIDOHYDROLASE-RELATED DOMAIN-CONTAINING PROTEIN"/>
    <property type="match status" value="1"/>
</dbReference>
<dbReference type="InterPro" id="IPR006680">
    <property type="entry name" value="Amidohydro-rel"/>
</dbReference>
<organism evidence="3 4">
    <name type="scientific">Symbiodinium necroappetens</name>
    <dbReference type="NCBI Taxonomy" id="1628268"/>
    <lineage>
        <taxon>Eukaryota</taxon>
        <taxon>Sar</taxon>
        <taxon>Alveolata</taxon>
        <taxon>Dinophyceae</taxon>
        <taxon>Suessiales</taxon>
        <taxon>Symbiodiniaceae</taxon>
        <taxon>Symbiodinium</taxon>
    </lineage>
</organism>
<gene>
    <name evidence="3" type="ORF">SNEC2469_LOCUS10492</name>
</gene>